<dbReference type="EMBL" id="CM037162">
    <property type="protein sequence ID" value="KAH7864463.1"/>
    <property type="molecule type" value="Genomic_DNA"/>
</dbReference>
<protein>
    <submittedName>
        <fullName evidence="1">Uncharacterized protein</fullName>
    </submittedName>
</protein>
<name>A0ACB7ZFD7_9ERIC</name>
<accession>A0ACB7ZFD7</accession>
<keyword evidence="2" id="KW-1185">Reference proteome</keyword>
<organism evidence="1 2">
    <name type="scientific">Vaccinium darrowii</name>
    <dbReference type="NCBI Taxonomy" id="229202"/>
    <lineage>
        <taxon>Eukaryota</taxon>
        <taxon>Viridiplantae</taxon>
        <taxon>Streptophyta</taxon>
        <taxon>Embryophyta</taxon>
        <taxon>Tracheophyta</taxon>
        <taxon>Spermatophyta</taxon>
        <taxon>Magnoliopsida</taxon>
        <taxon>eudicotyledons</taxon>
        <taxon>Gunneridae</taxon>
        <taxon>Pentapetalae</taxon>
        <taxon>asterids</taxon>
        <taxon>Ericales</taxon>
        <taxon>Ericaceae</taxon>
        <taxon>Vaccinioideae</taxon>
        <taxon>Vaccinieae</taxon>
        <taxon>Vaccinium</taxon>
    </lineage>
</organism>
<sequence>MINVKENGTRNVEVCIYSVKSTELWPCRNAPYFSIEVHHGGSFALRPTKVYIGGKVQTVHGLSTEYISLLQLEAMAQQLGYDSSVTFYYNISGYNLDVGLLPINNDNGVLAMLKYMDQKRTVVMYLEQVGGVDSSSIKAHDIDQKIPPTCGSSGIKAAYYSNPTMSPNSHFKLMM</sequence>
<reference evidence="1 2" key="1">
    <citation type="journal article" date="2021" name="Hortic Res">
        <title>High-quality reference genome and annotation aids understanding of berry development for evergreen blueberry (Vaccinium darrowii).</title>
        <authorList>
            <person name="Yu J."/>
            <person name="Hulse-Kemp A.M."/>
            <person name="Babiker E."/>
            <person name="Staton M."/>
        </authorList>
    </citation>
    <scope>NUCLEOTIDE SEQUENCE [LARGE SCALE GENOMIC DNA]</scope>
    <source>
        <strain evidence="2">cv. NJ 8807/NJ 8810</strain>
        <tissue evidence="1">Young leaf</tissue>
    </source>
</reference>
<evidence type="ECO:0000313" key="1">
    <source>
        <dbReference type="EMBL" id="KAH7864463.1"/>
    </source>
</evidence>
<proteinExistence type="predicted"/>
<evidence type="ECO:0000313" key="2">
    <source>
        <dbReference type="Proteomes" id="UP000828048"/>
    </source>
</evidence>
<gene>
    <name evidence="1" type="ORF">Vadar_029815</name>
</gene>
<comment type="caution">
    <text evidence="1">The sequence shown here is derived from an EMBL/GenBank/DDBJ whole genome shotgun (WGS) entry which is preliminary data.</text>
</comment>
<dbReference type="Proteomes" id="UP000828048">
    <property type="component" value="Chromosome 12"/>
</dbReference>